<evidence type="ECO:0000256" key="2">
    <source>
        <dbReference type="ARBA" id="ARBA00022490"/>
    </source>
</evidence>
<dbReference type="SUPFAM" id="SSF50249">
    <property type="entry name" value="Nucleic acid-binding proteins"/>
    <property type="match status" value="1"/>
</dbReference>
<evidence type="ECO:0000259" key="5">
    <source>
        <dbReference type="Pfam" id="PF10447"/>
    </source>
</evidence>
<feature type="compositionally biased region" description="Polar residues" evidence="4">
    <location>
        <begin position="7"/>
        <end position="19"/>
    </location>
</feature>
<organism evidence="6 7">
    <name type="scientific">Sphagnum jensenii</name>
    <dbReference type="NCBI Taxonomy" id="128206"/>
    <lineage>
        <taxon>Eukaryota</taxon>
        <taxon>Viridiplantae</taxon>
        <taxon>Streptophyta</taxon>
        <taxon>Embryophyta</taxon>
        <taxon>Bryophyta</taxon>
        <taxon>Sphagnophytina</taxon>
        <taxon>Sphagnopsida</taxon>
        <taxon>Sphagnales</taxon>
        <taxon>Sphagnaceae</taxon>
        <taxon>Sphagnum</taxon>
    </lineage>
</organism>
<dbReference type="Proteomes" id="UP001497522">
    <property type="component" value="Chromosome 1"/>
</dbReference>
<sequence length="116" mass="12845">MNDESYEQQQQYTSRTPGESPTVEVRRQEEQGAVPEPGVVVTAKIRKVQPGMAVADVLCIGTGAVRENFRGIVRSVLFRQQDVHSTEIDKVDMHTSFCSSDIIRAEVVSSLLHSIS</sequence>
<protein>
    <recommendedName>
        <fullName evidence="5">Exosome complex component CSL4 C-terminal domain-containing protein</fullName>
    </recommendedName>
</protein>
<dbReference type="EMBL" id="OZ023702">
    <property type="protein sequence ID" value="CAK9857401.1"/>
    <property type="molecule type" value="Genomic_DNA"/>
</dbReference>
<reference evidence="6 7" key="1">
    <citation type="submission" date="2024-03" db="EMBL/GenBank/DDBJ databases">
        <authorList>
            <consortium name="ELIXIR-Norway"/>
            <consortium name="Elixir Norway"/>
        </authorList>
    </citation>
    <scope>NUCLEOTIDE SEQUENCE [LARGE SCALE GENOMIC DNA]</scope>
</reference>
<proteinExistence type="predicted"/>
<gene>
    <name evidence="6" type="ORF">CSSPJE1EN2_LOCUS396</name>
</gene>
<name>A0ABP1A4X6_9BRYO</name>
<dbReference type="InterPro" id="IPR039771">
    <property type="entry name" value="Csl4"/>
</dbReference>
<dbReference type="InterPro" id="IPR012340">
    <property type="entry name" value="NA-bd_OB-fold"/>
</dbReference>
<dbReference type="InterPro" id="IPR019495">
    <property type="entry name" value="EXOSC1_C"/>
</dbReference>
<evidence type="ECO:0000313" key="7">
    <source>
        <dbReference type="Proteomes" id="UP001497522"/>
    </source>
</evidence>
<feature type="region of interest" description="Disordered" evidence="4">
    <location>
        <begin position="1"/>
        <end position="32"/>
    </location>
</feature>
<keyword evidence="3" id="KW-0271">Exosome</keyword>
<dbReference type="PANTHER" id="PTHR12686">
    <property type="entry name" value="3'-5' EXORIBONUCLEASE CSL4-RELATED"/>
    <property type="match status" value="1"/>
</dbReference>
<dbReference type="PANTHER" id="PTHR12686:SF8">
    <property type="entry name" value="EXOSOME COMPLEX COMPONENT CSL4"/>
    <property type="match status" value="1"/>
</dbReference>
<keyword evidence="7" id="KW-1185">Reference proteome</keyword>
<dbReference type="Gene3D" id="2.40.50.140">
    <property type="entry name" value="Nucleic acid-binding proteins"/>
    <property type="match status" value="1"/>
</dbReference>
<evidence type="ECO:0000256" key="1">
    <source>
        <dbReference type="ARBA" id="ARBA00004604"/>
    </source>
</evidence>
<comment type="subcellular location">
    <subcellularLocation>
        <location evidence="1">Nucleus</location>
        <location evidence="1">Nucleolus</location>
    </subcellularLocation>
</comment>
<evidence type="ECO:0000256" key="4">
    <source>
        <dbReference type="SAM" id="MobiDB-lite"/>
    </source>
</evidence>
<accession>A0ABP1A4X6</accession>
<evidence type="ECO:0000313" key="6">
    <source>
        <dbReference type="EMBL" id="CAK9857401.1"/>
    </source>
</evidence>
<keyword evidence="2" id="KW-0963">Cytoplasm</keyword>
<feature type="domain" description="Exosome complex component CSL4 C-terminal" evidence="5">
    <location>
        <begin position="65"/>
        <end position="109"/>
    </location>
</feature>
<evidence type="ECO:0000256" key="3">
    <source>
        <dbReference type="ARBA" id="ARBA00022835"/>
    </source>
</evidence>
<dbReference type="Pfam" id="PF10447">
    <property type="entry name" value="EXOSC1"/>
    <property type="match status" value="1"/>
</dbReference>